<proteinExistence type="predicted"/>
<protein>
    <recommendedName>
        <fullName evidence="3">GTPase HflX</fullName>
    </recommendedName>
</protein>
<comment type="caution">
    <text evidence="1">The sequence shown here is derived from an EMBL/GenBank/DDBJ whole genome shotgun (WGS) entry which is preliminary data.</text>
</comment>
<gene>
    <name evidence="1" type="ORF">UR23_C0050G0010</name>
</gene>
<evidence type="ECO:0000313" key="2">
    <source>
        <dbReference type="Proteomes" id="UP000034349"/>
    </source>
</evidence>
<dbReference type="EMBL" id="LBOK01000050">
    <property type="protein sequence ID" value="KKP33067.1"/>
    <property type="molecule type" value="Genomic_DNA"/>
</dbReference>
<dbReference type="SUPFAM" id="SSF52540">
    <property type="entry name" value="P-loop containing nucleoside triphosphate hydrolases"/>
    <property type="match status" value="1"/>
</dbReference>
<dbReference type="Proteomes" id="UP000034349">
    <property type="component" value="Unassembled WGS sequence"/>
</dbReference>
<evidence type="ECO:0008006" key="3">
    <source>
        <dbReference type="Google" id="ProtNLM"/>
    </source>
</evidence>
<dbReference type="AlphaFoldDB" id="A0A0G0BPT7"/>
<accession>A0A0G0BPT7</accession>
<reference evidence="1 2" key="1">
    <citation type="journal article" date="2015" name="Nature">
        <title>rRNA introns, odd ribosomes, and small enigmatic genomes across a large radiation of phyla.</title>
        <authorList>
            <person name="Brown C.T."/>
            <person name="Hug L.A."/>
            <person name="Thomas B.C."/>
            <person name="Sharon I."/>
            <person name="Castelle C.J."/>
            <person name="Singh A."/>
            <person name="Wilkins M.J."/>
            <person name="Williams K.H."/>
            <person name="Banfield J.F."/>
        </authorList>
    </citation>
    <scope>NUCLEOTIDE SEQUENCE [LARGE SCALE GENOMIC DNA]</scope>
</reference>
<name>A0A0G0BPT7_9BACT</name>
<dbReference type="InterPro" id="IPR027417">
    <property type="entry name" value="P-loop_NTPase"/>
</dbReference>
<dbReference type="Gene3D" id="3.40.50.300">
    <property type="entry name" value="P-loop containing nucleotide triphosphate hydrolases"/>
    <property type="match status" value="1"/>
</dbReference>
<evidence type="ECO:0000313" key="1">
    <source>
        <dbReference type="EMBL" id="KKP33067.1"/>
    </source>
</evidence>
<sequence length="79" mass="9140">MDQKINIVSNILRELKVHTKKIIYVFNKIDAFTGNAEELLKKINEVYASYFPQFISVTANYGIKKLIAQIEKQLVPTRP</sequence>
<organism evidence="1 2">
    <name type="scientific">Candidatus Roizmanbacteria bacterium GW2011_GWA2_32_13</name>
    <dbReference type="NCBI Taxonomy" id="1618475"/>
    <lineage>
        <taxon>Bacteria</taxon>
        <taxon>Candidatus Roizmaniibacteriota</taxon>
    </lineage>
</organism>